<dbReference type="SUPFAM" id="SSF48557">
    <property type="entry name" value="L-aspartase-like"/>
    <property type="match status" value="1"/>
</dbReference>
<dbReference type="PRINTS" id="PR00149">
    <property type="entry name" value="FUMRATELYASE"/>
</dbReference>
<dbReference type="InterPro" id="IPR008948">
    <property type="entry name" value="L-Aspartase-like"/>
</dbReference>
<dbReference type="PROSITE" id="PS00163">
    <property type="entry name" value="FUMARATE_LYASES"/>
    <property type="match status" value="1"/>
</dbReference>
<dbReference type="EMBL" id="JAYWLC010000002">
    <property type="protein sequence ID" value="MER5171053.1"/>
    <property type="molecule type" value="Genomic_DNA"/>
</dbReference>
<gene>
    <name evidence="4" type="ORF">VSX56_04620</name>
</gene>
<keyword evidence="4" id="KW-0413">Isomerase</keyword>
<feature type="domain" description="Fumarate lyase N-terminal" evidence="3">
    <location>
        <begin position="44"/>
        <end position="300"/>
    </location>
</feature>
<dbReference type="RefSeq" id="WP_350935164.1">
    <property type="nucleotide sequence ID" value="NZ_JAYWLC010000002.1"/>
</dbReference>
<evidence type="ECO:0000256" key="1">
    <source>
        <dbReference type="ARBA" id="ARBA00034772"/>
    </source>
</evidence>
<evidence type="ECO:0000256" key="2">
    <source>
        <dbReference type="SAM" id="Coils"/>
    </source>
</evidence>
<dbReference type="Proteomes" id="UP001438953">
    <property type="component" value="Unassembled WGS sequence"/>
</dbReference>
<dbReference type="Pfam" id="PF00206">
    <property type="entry name" value="Lyase_1"/>
    <property type="match status" value="1"/>
</dbReference>
<comment type="similarity">
    <text evidence="1">Belongs to the class-II fumarase/aspartase family.</text>
</comment>
<comment type="caution">
    <text evidence="4">The sequence shown here is derived from an EMBL/GenBank/DDBJ whole genome shotgun (WGS) entry which is preliminary data.</text>
</comment>
<feature type="coiled-coil region" evidence="2">
    <location>
        <begin position="124"/>
        <end position="151"/>
    </location>
</feature>
<evidence type="ECO:0000313" key="4">
    <source>
        <dbReference type="EMBL" id="MER5171053.1"/>
    </source>
</evidence>
<sequence>MTSDLVQNGAADVFGHPWLSGSFADAEVMALWSPERQLANMLAFEAAFSRAMGRAGLFDADLADEAASRIETATPDMAALRKGQENDGVVVPALVAELKKATGHASEAVHKGATSQDVIDTAMILSLRDTLRLLRARLERLQDAMDTLVQVYGAKPLMGRTRMQAATEITVADRIAPWMMPLATHIERIDALMPRVARVQLGGASGDRKALKDKAAMVSADMAQALDLEDAPRAWHAMRGSVTEAASLMALITGTLGKMGQDICLMAQQGIDEIAMSGGGGSSAMPHKQNPVLPELLVTLARFNAVQVSAMHQAMIHEQERSGTAWTLEWMVLPQIAQATGRATTAAQTICERINRIG</sequence>
<proteinExistence type="inferred from homology"/>
<evidence type="ECO:0000259" key="3">
    <source>
        <dbReference type="Pfam" id="PF00206"/>
    </source>
</evidence>
<reference evidence="4 5" key="1">
    <citation type="submission" date="2024-06" db="EMBL/GenBank/DDBJ databases">
        <title>Thioclava kandeliae sp. nov. from a rhizosphere soil sample of Kandelia candel in a mangrove.</title>
        <authorList>
            <person name="Mu T."/>
        </authorList>
    </citation>
    <scope>NUCLEOTIDE SEQUENCE [LARGE SCALE GENOMIC DNA]</scope>
    <source>
        <strain evidence="4 5">CPCC 100088</strain>
    </source>
</reference>
<dbReference type="InterPro" id="IPR020557">
    <property type="entry name" value="Fumarate_lyase_CS"/>
</dbReference>
<protein>
    <submittedName>
        <fullName evidence="4">3-carboxy-cis,cis-muconate cycloisomerase</fullName>
        <ecNumber evidence="4">5.5.1.2</ecNumber>
    </submittedName>
</protein>
<dbReference type="InterPro" id="IPR000362">
    <property type="entry name" value="Fumarate_lyase_fam"/>
</dbReference>
<evidence type="ECO:0000313" key="5">
    <source>
        <dbReference type="Proteomes" id="UP001438953"/>
    </source>
</evidence>
<keyword evidence="2" id="KW-0175">Coiled coil</keyword>
<dbReference type="PANTHER" id="PTHR43172:SF2">
    <property type="entry name" value="ADENYLOSUCCINATE LYASE C-TERMINAL DOMAIN-CONTAINING PROTEIN"/>
    <property type="match status" value="1"/>
</dbReference>
<organism evidence="4 5">
    <name type="scientific">Thioclava kandeliae</name>
    <dbReference type="NCBI Taxonomy" id="3070818"/>
    <lineage>
        <taxon>Bacteria</taxon>
        <taxon>Pseudomonadati</taxon>
        <taxon>Pseudomonadota</taxon>
        <taxon>Alphaproteobacteria</taxon>
        <taxon>Rhodobacterales</taxon>
        <taxon>Paracoccaceae</taxon>
        <taxon>Thioclava</taxon>
    </lineage>
</organism>
<name>A0ABV1SDR1_9RHOB</name>
<dbReference type="GO" id="GO:0047472">
    <property type="term" value="F:3-carboxy-cis,cis-muconate cycloisomerase activity"/>
    <property type="evidence" value="ECO:0007669"/>
    <property type="project" value="UniProtKB-EC"/>
</dbReference>
<dbReference type="Gene3D" id="1.20.200.10">
    <property type="entry name" value="Fumarase/aspartase (Central domain)"/>
    <property type="match status" value="1"/>
</dbReference>
<accession>A0ABV1SDR1</accession>
<dbReference type="PRINTS" id="PR00145">
    <property type="entry name" value="ARGSUCLYASE"/>
</dbReference>
<keyword evidence="5" id="KW-1185">Reference proteome</keyword>
<dbReference type="EC" id="5.5.1.2" evidence="4"/>
<dbReference type="PANTHER" id="PTHR43172">
    <property type="entry name" value="ADENYLOSUCCINATE LYASE"/>
    <property type="match status" value="1"/>
</dbReference>
<dbReference type="InterPro" id="IPR022761">
    <property type="entry name" value="Fumarate_lyase_N"/>
</dbReference>
<dbReference type="NCBIfam" id="NF004631">
    <property type="entry name" value="PRK05975.1"/>
    <property type="match status" value="1"/>
</dbReference>